<dbReference type="Proteomes" id="UP000019050">
    <property type="component" value="Unassembled WGS sequence"/>
</dbReference>
<accession>W1Q5G9</accession>
<reference evidence="1" key="1">
    <citation type="submission" date="2013-06" db="EMBL/GenBank/DDBJ databases">
        <authorList>
            <person name="Weinstock G."/>
            <person name="Sodergren E."/>
            <person name="Clifton S."/>
            <person name="Fulton L."/>
            <person name="Fulton B."/>
            <person name="Courtney L."/>
            <person name="Fronick C."/>
            <person name="Harrison M."/>
            <person name="Strong C."/>
            <person name="Farmer C."/>
            <person name="Delahaunty K."/>
            <person name="Markovic C."/>
            <person name="Hall O."/>
            <person name="Minx P."/>
            <person name="Tomlinson C."/>
            <person name="Mitreva M."/>
            <person name="Nelson J."/>
            <person name="Hou S."/>
            <person name="Wollam A."/>
            <person name="Pepin K.H."/>
            <person name="Johnson M."/>
            <person name="Bhonagiri V."/>
            <person name="Nash W.E."/>
            <person name="Warren W."/>
            <person name="Chinwalla A."/>
            <person name="Mardis E.R."/>
            <person name="Wilson R.K."/>
        </authorList>
    </citation>
    <scope>NUCLEOTIDE SEQUENCE [LARGE SCALE GENOMIC DNA]</scope>
    <source>
        <strain evidence="1">ATCC 49176</strain>
    </source>
</reference>
<keyword evidence="2" id="KW-1185">Reference proteome</keyword>
<dbReference type="STRING" id="592010.GCWU000182_000195"/>
<comment type="caution">
    <text evidence="1">The sequence shown here is derived from an EMBL/GenBank/DDBJ whole genome shotgun (WGS) entry which is preliminary data.</text>
</comment>
<dbReference type="OrthoDB" id="2135001at2"/>
<organism evidence="1 2">
    <name type="scientific">Abiotrophia defectiva ATCC 49176</name>
    <dbReference type="NCBI Taxonomy" id="592010"/>
    <lineage>
        <taxon>Bacteria</taxon>
        <taxon>Bacillati</taxon>
        <taxon>Bacillota</taxon>
        <taxon>Bacilli</taxon>
        <taxon>Lactobacillales</taxon>
        <taxon>Aerococcaceae</taxon>
        <taxon>Abiotrophia</taxon>
    </lineage>
</organism>
<dbReference type="eggNOG" id="ENOG50334NR">
    <property type="taxonomic scope" value="Bacteria"/>
</dbReference>
<gene>
    <name evidence="1" type="ORF">GCWU000182_000195</name>
</gene>
<dbReference type="RefSeq" id="WP_023390854.1">
    <property type="nucleotide sequence ID" value="NZ_KI535340.1"/>
</dbReference>
<dbReference type="HOGENOM" id="CLU_2434039_0_0_9"/>
<proteinExistence type="predicted"/>
<evidence type="ECO:0000313" key="1">
    <source>
        <dbReference type="EMBL" id="ESK66505.1"/>
    </source>
</evidence>
<dbReference type="EMBL" id="ACIN03000001">
    <property type="protein sequence ID" value="ESK66505.1"/>
    <property type="molecule type" value="Genomic_DNA"/>
</dbReference>
<dbReference type="AlphaFoldDB" id="W1Q5G9"/>
<name>W1Q5G9_ABIDE</name>
<evidence type="ECO:0000313" key="2">
    <source>
        <dbReference type="Proteomes" id="UP000019050"/>
    </source>
</evidence>
<sequence length="90" mass="10555">MNQSIITTLVYETKVSIGSYFHLVTDWFASDQEIKTVIIDQDHVYSKILSLYPNGFVMYLEQDQDGSIYRTNFPLIQAKDADYYTVQWDD</sequence>
<dbReference type="GeneID" id="84816361"/>
<protein>
    <submittedName>
        <fullName evidence="1">Uncharacterized protein</fullName>
    </submittedName>
</protein>